<accession>A0AA39IN67</accession>
<comment type="caution">
    <text evidence="2">The sequence shown here is derived from an EMBL/GenBank/DDBJ whole genome shotgun (WGS) entry which is preliminary data.</text>
</comment>
<feature type="transmembrane region" description="Helical" evidence="1">
    <location>
        <begin position="119"/>
        <end position="139"/>
    </location>
</feature>
<reference evidence="2" key="1">
    <citation type="submission" date="2023-06" db="EMBL/GenBank/DDBJ databases">
        <title>Genomic analysis of the entomopathogenic nematode Steinernema hermaphroditum.</title>
        <authorList>
            <person name="Schwarz E.M."/>
            <person name="Heppert J.K."/>
            <person name="Baniya A."/>
            <person name="Schwartz H.T."/>
            <person name="Tan C.-H."/>
            <person name="Antoshechkin I."/>
            <person name="Sternberg P.W."/>
            <person name="Goodrich-Blair H."/>
            <person name="Dillman A.R."/>
        </authorList>
    </citation>
    <scope>NUCLEOTIDE SEQUENCE</scope>
    <source>
        <strain evidence="2">PS9179</strain>
        <tissue evidence="2">Whole animal</tissue>
    </source>
</reference>
<feature type="transmembrane region" description="Helical" evidence="1">
    <location>
        <begin position="87"/>
        <end position="107"/>
    </location>
</feature>
<keyword evidence="1" id="KW-0812">Transmembrane</keyword>
<evidence type="ECO:0000313" key="3">
    <source>
        <dbReference type="Proteomes" id="UP001175271"/>
    </source>
</evidence>
<sequence length="284" mass="32847">MPLRKFGFIPLKGILADNRYEGIIIHRILKHLAIANVLSLFSTFMSGLFELANATFDDFLDIISRTEGAKLIPESQICGSLSSWFRVVYALLNVLLAFNRFSVAFDFSVPYEGDIHRYLIFLVWYALVVLIIMTAYLKIDFRYDLDTHWFNAPAVVFDQPVWILRYFISFIYVVVVVRLVYLKLNRRQGVSKYNLHVLFQFLALHLPSELSSILRRVLKDETNQSSRLNVLLLFIYRAVPAITISILLLMNRNLCRQVLAIPGKMKNRIVPNERQLSVVRLSAA</sequence>
<feature type="transmembrane region" description="Helical" evidence="1">
    <location>
        <begin position="28"/>
        <end position="49"/>
    </location>
</feature>
<gene>
    <name evidence="2" type="ORF">QR680_009863</name>
</gene>
<dbReference type="Proteomes" id="UP001175271">
    <property type="component" value="Unassembled WGS sequence"/>
</dbReference>
<proteinExistence type="predicted"/>
<dbReference type="EMBL" id="JAUCMV010000001">
    <property type="protein sequence ID" value="KAK0426720.1"/>
    <property type="molecule type" value="Genomic_DNA"/>
</dbReference>
<evidence type="ECO:0000256" key="1">
    <source>
        <dbReference type="SAM" id="Phobius"/>
    </source>
</evidence>
<dbReference type="Gene3D" id="1.20.1070.10">
    <property type="entry name" value="Rhodopsin 7-helix transmembrane proteins"/>
    <property type="match status" value="1"/>
</dbReference>
<dbReference type="AlphaFoldDB" id="A0AA39IN67"/>
<protein>
    <submittedName>
        <fullName evidence="2">Uncharacterized protein</fullName>
    </submittedName>
</protein>
<keyword evidence="3" id="KW-1185">Reference proteome</keyword>
<keyword evidence="1" id="KW-0472">Membrane</keyword>
<name>A0AA39IN67_9BILA</name>
<organism evidence="2 3">
    <name type="scientific">Steinernema hermaphroditum</name>
    <dbReference type="NCBI Taxonomy" id="289476"/>
    <lineage>
        <taxon>Eukaryota</taxon>
        <taxon>Metazoa</taxon>
        <taxon>Ecdysozoa</taxon>
        <taxon>Nematoda</taxon>
        <taxon>Chromadorea</taxon>
        <taxon>Rhabditida</taxon>
        <taxon>Tylenchina</taxon>
        <taxon>Panagrolaimomorpha</taxon>
        <taxon>Strongyloidoidea</taxon>
        <taxon>Steinernematidae</taxon>
        <taxon>Steinernema</taxon>
    </lineage>
</organism>
<feature type="transmembrane region" description="Helical" evidence="1">
    <location>
        <begin position="230"/>
        <end position="250"/>
    </location>
</feature>
<feature type="transmembrane region" description="Helical" evidence="1">
    <location>
        <begin position="159"/>
        <end position="181"/>
    </location>
</feature>
<keyword evidence="1" id="KW-1133">Transmembrane helix</keyword>
<evidence type="ECO:0000313" key="2">
    <source>
        <dbReference type="EMBL" id="KAK0426720.1"/>
    </source>
</evidence>